<dbReference type="SUPFAM" id="SSF55486">
    <property type="entry name" value="Metalloproteases ('zincins'), catalytic domain"/>
    <property type="match status" value="1"/>
</dbReference>
<reference evidence="12" key="1">
    <citation type="submission" date="2017-09" db="EMBL/GenBank/DDBJ databases">
        <title>Brachybacterium sp. VM2412.</title>
        <authorList>
            <person name="Tak E.J."/>
            <person name="Bae J.-W."/>
        </authorList>
    </citation>
    <scope>NUCLEOTIDE SEQUENCE [LARGE SCALE GENOMIC DNA]</scope>
    <source>
        <strain evidence="12">VM2412</strain>
    </source>
</reference>
<dbReference type="InterPro" id="IPR000718">
    <property type="entry name" value="Peptidase_M13"/>
</dbReference>
<evidence type="ECO:0000313" key="11">
    <source>
        <dbReference type="EMBL" id="ATG53264.1"/>
    </source>
</evidence>
<keyword evidence="4" id="KW-0479">Metal-binding</keyword>
<evidence type="ECO:0000256" key="3">
    <source>
        <dbReference type="ARBA" id="ARBA00022670"/>
    </source>
</evidence>
<dbReference type="GO" id="GO:0004222">
    <property type="term" value="F:metalloendopeptidase activity"/>
    <property type="evidence" value="ECO:0007669"/>
    <property type="project" value="InterPro"/>
</dbReference>
<dbReference type="InterPro" id="IPR018497">
    <property type="entry name" value="Peptidase_M13_C"/>
</dbReference>
<evidence type="ECO:0000256" key="6">
    <source>
        <dbReference type="ARBA" id="ARBA00022833"/>
    </source>
</evidence>
<feature type="region of interest" description="Disordered" evidence="8">
    <location>
        <begin position="1"/>
        <end position="20"/>
    </location>
</feature>
<dbReference type="InterPro" id="IPR008753">
    <property type="entry name" value="Peptidase_M13_N"/>
</dbReference>
<protein>
    <submittedName>
        <fullName evidence="11">Peptidase M13</fullName>
    </submittedName>
</protein>
<dbReference type="Pfam" id="PF05649">
    <property type="entry name" value="Peptidase_M13_N"/>
    <property type="match status" value="1"/>
</dbReference>
<dbReference type="PANTHER" id="PTHR11733">
    <property type="entry name" value="ZINC METALLOPROTEASE FAMILY M13 NEPRILYSIN-RELATED"/>
    <property type="match status" value="1"/>
</dbReference>
<evidence type="ECO:0000313" key="12">
    <source>
        <dbReference type="Proteomes" id="UP000218165"/>
    </source>
</evidence>
<dbReference type="GO" id="GO:0005886">
    <property type="term" value="C:plasma membrane"/>
    <property type="evidence" value="ECO:0007669"/>
    <property type="project" value="TreeGrafter"/>
</dbReference>
<dbReference type="InterPro" id="IPR042089">
    <property type="entry name" value="Peptidase_M13_dom_2"/>
</dbReference>
<proteinExistence type="inferred from homology"/>
<dbReference type="EMBL" id="CP023563">
    <property type="protein sequence ID" value="ATG53264.1"/>
    <property type="molecule type" value="Genomic_DNA"/>
</dbReference>
<dbReference type="OrthoDB" id="9775677at2"/>
<dbReference type="Gene3D" id="3.40.390.10">
    <property type="entry name" value="Collagenase (Catalytic Domain)"/>
    <property type="match status" value="1"/>
</dbReference>
<evidence type="ECO:0000256" key="8">
    <source>
        <dbReference type="SAM" id="MobiDB-lite"/>
    </source>
</evidence>
<dbReference type="InterPro" id="IPR024079">
    <property type="entry name" value="MetalloPept_cat_dom_sf"/>
</dbReference>
<evidence type="ECO:0000259" key="9">
    <source>
        <dbReference type="Pfam" id="PF01431"/>
    </source>
</evidence>
<evidence type="ECO:0000256" key="4">
    <source>
        <dbReference type="ARBA" id="ARBA00022723"/>
    </source>
</evidence>
<name>A0A291GT79_9MICO</name>
<dbReference type="PRINTS" id="PR00786">
    <property type="entry name" value="NEPRILYSIN"/>
</dbReference>
<dbReference type="GO" id="GO:0046872">
    <property type="term" value="F:metal ion binding"/>
    <property type="evidence" value="ECO:0007669"/>
    <property type="project" value="UniProtKB-KW"/>
</dbReference>
<feature type="domain" description="Peptidase M13 C-terminal" evidence="9">
    <location>
        <begin position="470"/>
        <end position="675"/>
    </location>
</feature>
<dbReference type="Pfam" id="PF01431">
    <property type="entry name" value="Peptidase_M13"/>
    <property type="match status" value="1"/>
</dbReference>
<dbReference type="CDD" id="cd08662">
    <property type="entry name" value="M13"/>
    <property type="match status" value="1"/>
</dbReference>
<evidence type="ECO:0000259" key="10">
    <source>
        <dbReference type="Pfam" id="PF05649"/>
    </source>
</evidence>
<organism evidence="11 12">
    <name type="scientific">Brachybacterium vulturis</name>
    <dbReference type="NCBI Taxonomy" id="2017484"/>
    <lineage>
        <taxon>Bacteria</taxon>
        <taxon>Bacillati</taxon>
        <taxon>Actinomycetota</taxon>
        <taxon>Actinomycetes</taxon>
        <taxon>Micrococcales</taxon>
        <taxon>Dermabacteraceae</taxon>
        <taxon>Brachybacterium</taxon>
    </lineage>
</organism>
<sequence>MTTAPAPSTPARRSGLSLDQVDTSVRLQDDLFGHVNGRWLREHEMPADRSSDGAFHALRDLSEERVREIVEEAAADEETRDPRGDRVPATDHARVGALYRMFLDTEAIERAGLAVLEDLLGTVTATTDLEGIVRAMAAPDSGASALLAYVWTDDMDSTSYQVKIHQGGLGLPDESYYREERYAEIRTAYARHLANLARLAALPGRDGLIAGSAEDLAAAVMDFETRLAACHLDVVRLRDREKSYNPMDAAQRGELAPAFPWDAYLEGTGAPAPVLEVISIGQPEFVAAAAELLAGEDLAVLRSWLAVHAVSSYAPYGPAALVDEDFAFSGKILSGAEELRERWKRAVAFVEGAVGFAVGREYVARHFPASHKERMTELVDALMDAYRDSIEDLPWMTPATRQKALAKLEKFTPKIGYPERWREYDGLEIVPGDLVASARASRRFEAAYEFAKVGGPIDETEWHMTPQTVNAYYNPGANEIVFPAAILQPPFFDAEADDAVNFGGIGAVIGHEVGHGFDDQGSKYDGDGNLRSWWTPEDRESFDARAAQLITQYSALSPRELDDAHRVNGALTIGENIGDLGGLSIGVKAYLASRDATEVETEIDGFTGLQRVFWSWATVWRGKNRTQEAIRRLAVDPHAPMEFRCNTVAGHLEEFHTAFDVREGDAMYRAPEERVSIW</sequence>
<evidence type="ECO:0000256" key="7">
    <source>
        <dbReference type="ARBA" id="ARBA00023049"/>
    </source>
</evidence>
<keyword evidence="6" id="KW-0862">Zinc</keyword>
<dbReference type="PROSITE" id="PS51885">
    <property type="entry name" value="NEPRILYSIN"/>
    <property type="match status" value="1"/>
</dbReference>
<keyword evidence="3" id="KW-0645">Protease</keyword>
<dbReference type="GO" id="GO:0016485">
    <property type="term" value="P:protein processing"/>
    <property type="evidence" value="ECO:0007669"/>
    <property type="project" value="TreeGrafter"/>
</dbReference>
<keyword evidence="5" id="KW-0378">Hydrolase</keyword>
<gene>
    <name evidence="11" type="ORF">CFK38_13605</name>
</gene>
<dbReference type="PANTHER" id="PTHR11733:SF167">
    <property type="entry name" value="FI17812P1-RELATED"/>
    <property type="match status" value="1"/>
</dbReference>
<dbReference type="KEGG" id="brz:CFK38_13605"/>
<evidence type="ECO:0000256" key="5">
    <source>
        <dbReference type="ARBA" id="ARBA00022801"/>
    </source>
</evidence>
<dbReference type="AlphaFoldDB" id="A0A291GT79"/>
<dbReference type="Proteomes" id="UP000218165">
    <property type="component" value="Chromosome"/>
</dbReference>
<accession>A0A291GT79</accession>
<dbReference type="Gene3D" id="1.10.1380.10">
    <property type="entry name" value="Neutral endopeptidase , domain2"/>
    <property type="match status" value="1"/>
</dbReference>
<dbReference type="RefSeq" id="WP_096804371.1">
    <property type="nucleotide sequence ID" value="NZ_CP023563.1"/>
</dbReference>
<evidence type="ECO:0000256" key="1">
    <source>
        <dbReference type="ARBA" id="ARBA00001947"/>
    </source>
</evidence>
<keyword evidence="12" id="KW-1185">Reference proteome</keyword>
<comment type="cofactor">
    <cofactor evidence="1">
        <name>Zn(2+)</name>
        <dbReference type="ChEBI" id="CHEBI:29105"/>
    </cofactor>
</comment>
<feature type="domain" description="Peptidase M13 N-terminal" evidence="10">
    <location>
        <begin position="28"/>
        <end position="418"/>
    </location>
</feature>
<evidence type="ECO:0000256" key="2">
    <source>
        <dbReference type="ARBA" id="ARBA00007357"/>
    </source>
</evidence>
<keyword evidence="7" id="KW-0482">Metalloprotease</keyword>
<comment type="similarity">
    <text evidence="2">Belongs to the peptidase M13 family.</text>
</comment>